<evidence type="ECO:0000313" key="2">
    <source>
        <dbReference type="EMBL" id="NAS20088.1"/>
    </source>
</evidence>
<organism evidence="2 3">
    <name type="scientific">Herbidospora solisilvae</name>
    <dbReference type="NCBI Taxonomy" id="2696284"/>
    <lineage>
        <taxon>Bacteria</taxon>
        <taxon>Bacillati</taxon>
        <taxon>Actinomycetota</taxon>
        <taxon>Actinomycetes</taxon>
        <taxon>Streptosporangiales</taxon>
        <taxon>Streptosporangiaceae</taxon>
        <taxon>Herbidospora</taxon>
    </lineage>
</organism>
<dbReference type="AlphaFoldDB" id="A0A7C9J5D7"/>
<dbReference type="EMBL" id="WXEW01000001">
    <property type="protein sequence ID" value="NAS20088.1"/>
    <property type="molecule type" value="Genomic_DNA"/>
</dbReference>
<name>A0A7C9J5D7_9ACTN</name>
<dbReference type="RefSeq" id="WP_161477638.1">
    <property type="nucleotide sequence ID" value="NZ_WXEW01000001.1"/>
</dbReference>
<evidence type="ECO:0000256" key="1">
    <source>
        <dbReference type="SAM" id="MobiDB-lite"/>
    </source>
</evidence>
<evidence type="ECO:0000313" key="3">
    <source>
        <dbReference type="Proteomes" id="UP000479526"/>
    </source>
</evidence>
<keyword evidence="3" id="KW-1185">Reference proteome</keyword>
<reference evidence="2 3" key="1">
    <citation type="submission" date="2020-01" db="EMBL/GenBank/DDBJ databases">
        <title>Herbidospora sp. NEAU-GS84 nov., a novel actinomycete isolated from soil.</title>
        <authorList>
            <person name="Han L."/>
        </authorList>
    </citation>
    <scope>NUCLEOTIDE SEQUENCE [LARGE SCALE GENOMIC DNA]</scope>
    <source>
        <strain evidence="2 3">NEAU-GS84</strain>
    </source>
</reference>
<comment type="caution">
    <text evidence="2">The sequence shown here is derived from an EMBL/GenBank/DDBJ whole genome shotgun (WGS) entry which is preliminary data.</text>
</comment>
<feature type="region of interest" description="Disordered" evidence="1">
    <location>
        <begin position="1"/>
        <end position="28"/>
    </location>
</feature>
<dbReference type="Proteomes" id="UP000479526">
    <property type="component" value="Unassembled WGS sequence"/>
</dbReference>
<protein>
    <submittedName>
        <fullName evidence="2">Uncharacterized protein</fullName>
    </submittedName>
</protein>
<proteinExistence type="predicted"/>
<accession>A0A7C9J5D7</accession>
<gene>
    <name evidence="2" type="ORF">GT755_00125</name>
</gene>
<sequence>MLPPARAQRQNRNTNRDQKPPTPQKRHRAVVPHRLGELVKDVMRSNRNREMELMIAPYTFARLLVIELGDDAPSPSGPGTPIAITGSETGQLYTTDLSPHVVQRLAGLLAWPPDTSADAARHSTSEMASRQLIDIHLSRY</sequence>